<dbReference type="RefSeq" id="WP_344591655.1">
    <property type="nucleotide sequence ID" value="NZ_BAAARW010000016.1"/>
</dbReference>
<feature type="domain" description="HTH lysR-type" evidence="5">
    <location>
        <begin position="1"/>
        <end position="60"/>
    </location>
</feature>
<accession>A0ABP5WP63</accession>
<evidence type="ECO:0000313" key="7">
    <source>
        <dbReference type="Proteomes" id="UP001501231"/>
    </source>
</evidence>
<dbReference type="Proteomes" id="UP001501231">
    <property type="component" value="Unassembled WGS sequence"/>
</dbReference>
<dbReference type="EMBL" id="BAAARW010000016">
    <property type="protein sequence ID" value="GAA2428664.1"/>
    <property type="molecule type" value="Genomic_DNA"/>
</dbReference>
<keyword evidence="4" id="KW-0804">Transcription</keyword>
<dbReference type="InterPro" id="IPR036388">
    <property type="entry name" value="WH-like_DNA-bd_sf"/>
</dbReference>
<dbReference type="Gene3D" id="1.10.10.10">
    <property type="entry name" value="Winged helix-like DNA-binding domain superfamily/Winged helix DNA-binding domain"/>
    <property type="match status" value="1"/>
</dbReference>
<dbReference type="CDD" id="cd08414">
    <property type="entry name" value="PBP2_LTTR_aromatics_like"/>
    <property type="match status" value="1"/>
</dbReference>
<dbReference type="InterPro" id="IPR005119">
    <property type="entry name" value="LysR_subst-bd"/>
</dbReference>
<name>A0ABP5WP63_9ACTN</name>
<sequence>MDAHLRDMRYFVAVAEELNFTRAAKRLFVSQPALSKQIRQLEDLLRVKLFDRDRRTVALSAPGRALLPAAREILQKWDEAQRAVSDAAATDAARLTVGMSTSVGRGLLSTMRARFTERRPTWRLRMRHFNWDDASAGLADGEVDVAFVWLPIPDQDAFKVCVIAREPRWVAFPADHWLADRDEVDFAELLDEPFLALPESAGPLRDHWLALDERGGKPVRIGATVTNAEETFAAIESGAGIVLLASGNAAIYQRPGVRAIPVTGLPPSELALAWRPDDHRGVIRDLVEALLHEPPPEPGAIASP</sequence>
<evidence type="ECO:0000259" key="5">
    <source>
        <dbReference type="PROSITE" id="PS50931"/>
    </source>
</evidence>
<gene>
    <name evidence="6" type="ORF">GCM10010191_47310</name>
</gene>
<protein>
    <submittedName>
        <fullName evidence="6">LysR family transcriptional regulator</fullName>
    </submittedName>
</protein>
<dbReference type="PANTHER" id="PTHR30346:SF0">
    <property type="entry name" value="HCA OPERON TRANSCRIPTIONAL ACTIVATOR HCAR"/>
    <property type="match status" value="1"/>
</dbReference>
<evidence type="ECO:0000256" key="4">
    <source>
        <dbReference type="ARBA" id="ARBA00023163"/>
    </source>
</evidence>
<keyword evidence="7" id="KW-1185">Reference proteome</keyword>
<dbReference type="InterPro" id="IPR000847">
    <property type="entry name" value="LysR_HTH_N"/>
</dbReference>
<dbReference type="PRINTS" id="PR00039">
    <property type="entry name" value="HTHLYSR"/>
</dbReference>
<evidence type="ECO:0000256" key="1">
    <source>
        <dbReference type="ARBA" id="ARBA00009437"/>
    </source>
</evidence>
<dbReference type="Pfam" id="PF00126">
    <property type="entry name" value="HTH_1"/>
    <property type="match status" value="1"/>
</dbReference>
<keyword evidence="3" id="KW-0238">DNA-binding</keyword>
<reference evidence="7" key="1">
    <citation type="journal article" date="2019" name="Int. J. Syst. Evol. Microbiol.">
        <title>The Global Catalogue of Microorganisms (GCM) 10K type strain sequencing project: providing services to taxonomists for standard genome sequencing and annotation.</title>
        <authorList>
            <consortium name="The Broad Institute Genomics Platform"/>
            <consortium name="The Broad Institute Genome Sequencing Center for Infectious Disease"/>
            <person name="Wu L."/>
            <person name="Ma J."/>
        </authorList>
    </citation>
    <scope>NUCLEOTIDE SEQUENCE [LARGE SCALE GENOMIC DNA]</scope>
    <source>
        <strain evidence="7">JCM 3325</strain>
    </source>
</reference>
<proteinExistence type="inferred from homology"/>
<dbReference type="PROSITE" id="PS50931">
    <property type="entry name" value="HTH_LYSR"/>
    <property type="match status" value="1"/>
</dbReference>
<dbReference type="Pfam" id="PF03466">
    <property type="entry name" value="LysR_substrate"/>
    <property type="match status" value="1"/>
</dbReference>
<evidence type="ECO:0000256" key="3">
    <source>
        <dbReference type="ARBA" id="ARBA00023125"/>
    </source>
</evidence>
<dbReference type="SUPFAM" id="SSF53850">
    <property type="entry name" value="Periplasmic binding protein-like II"/>
    <property type="match status" value="1"/>
</dbReference>
<dbReference type="Gene3D" id="3.40.190.10">
    <property type="entry name" value="Periplasmic binding protein-like II"/>
    <property type="match status" value="2"/>
</dbReference>
<comment type="caution">
    <text evidence="6">The sequence shown here is derived from an EMBL/GenBank/DDBJ whole genome shotgun (WGS) entry which is preliminary data.</text>
</comment>
<evidence type="ECO:0000256" key="2">
    <source>
        <dbReference type="ARBA" id="ARBA00023015"/>
    </source>
</evidence>
<evidence type="ECO:0000313" key="6">
    <source>
        <dbReference type="EMBL" id="GAA2428664.1"/>
    </source>
</evidence>
<dbReference type="SUPFAM" id="SSF46785">
    <property type="entry name" value="Winged helix' DNA-binding domain"/>
    <property type="match status" value="1"/>
</dbReference>
<keyword evidence="2" id="KW-0805">Transcription regulation</keyword>
<organism evidence="6 7">
    <name type="scientific">Actinomadura vinacea</name>
    <dbReference type="NCBI Taxonomy" id="115336"/>
    <lineage>
        <taxon>Bacteria</taxon>
        <taxon>Bacillati</taxon>
        <taxon>Actinomycetota</taxon>
        <taxon>Actinomycetes</taxon>
        <taxon>Streptosporangiales</taxon>
        <taxon>Thermomonosporaceae</taxon>
        <taxon>Actinomadura</taxon>
    </lineage>
</organism>
<dbReference type="InterPro" id="IPR036390">
    <property type="entry name" value="WH_DNA-bd_sf"/>
</dbReference>
<comment type="similarity">
    <text evidence="1">Belongs to the LysR transcriptional regulatory family.</text>
</comment>
<dbReference type="PANTHER" id="PTHR30346">
    <property type="entry name" value="TRANSCRIPTIONAL DUAL REGULATOR HCAR-RELATED"/>
    <property type="match status" value="1"/>
</dbReference>